<proteinExistence type="inferred from homology"/>
<dbReference type="Gene3D" id="2.60.120.230">
    <property type="match status" value="1"/>
</dbReference>
<evidence type="ECO:0000256" key="3">
    <source>
        <dbReference type="ARBA" id="ARBA00022729"/>
    </source>
</evidence>
<keyword evidence="3" id="KW-0732">Signal</keyword>
<evidence type="ECO:0000256" key="6">
    <source>
        <dbReference type="ARBA" id="ARBA00023180"/>
    </source>
</evidence>
<dbReference type="InterPro" id="IPR045266">
    <property type="entry name" value="DOH_DOMON"/>
</dbReference>
<dbReference type="GO" id="GO:0042420">
    <property type="term" value="P:dopamine catabolic process"/>
    <property type="evidence" value="ECO:0007669"/>
    <property type="project" value="TreeGrafter"/>
</dbReference>
<dbReference type="InterPro" id="IPR000945">
    <property type="entry name" value="DBH-like"/>
</dbReference>
<evidence type="ECO:0000256" key="5">
    <source>
        <dbReference type="ARBA" id="ARBA00023157"/>
    </source>
</evidence>
<evidence type="ECO:0000256" key="2">
    <source>
        <dbReference type="ARBA" id="ARBA00010676"/>
    </source>
</evidence>
<evidence type="ECO:0000313" key="9">
    <source>
        <dbReference type="Proteomes" id="UP001497623"/>
    </source>
</evidence>
<comment type="subcellular location">
    <subcellularLocation>
        <location evidence="1">Membrane</location>
    </subcellularLocation>
</comment>
<dbReference type="Gene3D" id="2.60.120.310">
    <property type="entry name" value="Copper type II, ascorbate-dependent monooxygenase, N-terminal domain"/>
    <property type="match status" value="1"/>
</dbReference>
<organism evidence="8 9">
    <name type="scientific">Meganyctiphanes norvegica</name>
    <name type="common">Northern krill</name>
    <name type="synonym">Thysanopoda norvegica</name>
    <dbReference type="NCBI Taxonomy" id="48144"/>
    <lineage>
        <taxon>Eukaryota</taxon>
        <taxon>Metazoa</taxon>
        <taxon>Ecdysozoa</taxon>
        <taxon>Arthropoda</taxon>
        <taxon>Crustacea</taxon>
        <taxon>Multicrustacea</taxon>
        <taxon>Malacostraca</taxon>
        <taxon>Eumalacostraca</taxon>
        <taxon>Eucarida</taxon>
        <taxon>Euphausiacea</taxon>
        <taxon>Euphausiidae</taxon>
        <taxon>Meganyctiphanes</taxon>
    </lineage>
</organism>
<dbReference type="Pfam" id="PF03712">
    <property type="entry name" value="Cu2_monoox_C"/>
    <property type="match status" value="1"/>
</dbReference>
<evidence type="ECO:0000256" key="1">
    <source>
        <dbReference type="ARBA" id="ARBA00004370"/>
    </source>
</evidence>
<comment type="similarity">
    <text evidence="2">Belongs to the copper type II ascorbate-dependent monooxygenase family.</text>
</comment>
<dbReference type="GO" id="GO:0042421">
    <property type="term" value="P:norepinephrine biosynthetic process"/>
    <property type="evidence" value="ECO:0007669"/>
    <property type="project" value="TreeGrafter"/>
</dbReference>
<dbReference type="InterPro" id="IPR014784">
    <property type="entry name" value="Cu2_ascorb_mOase-like_C"/>
</dbReference>
<dbReference type="SMART" id="SM00664">
    <property type="entry name" value="DoH"/>
    <property type="match status" value="1"/>
</dbReference>
<dbReference type="GO" id="GO:0004500">
    <property type="term" value="F:dopamine beta-monooxygenase activity"/>
    <property type="evidence" value="ECO:0007669"/>
    <property type="project" value="InterPro"/>
</dbReference>
<dbReference type="Pfam" id="PF01082">
    <property type="entry name" value="Cu2_monooxygen"/>
    <property type="match status" value="1"/>
</dbReference>
<reference evidence="8 9" key="1">
    <citation type="submission" date="2024-05" db="EMBL/GenBank/DDBJ databases">
        <authorList>
            <person name="Wallberg A."/>
        </authorList>
    </citation>
    <scope>NUCLEOTIDE SEQUENCE [LARGE SCALE GENOMIC DNA]</scope>
</reference>
<accession>A0AAV2PWB6</accession>
<dbReference type="SUPFAM" id="SSF49742">
    <property type="entry name" value="PHM/PNGase F"/>
    <property type="match status" value="2"/>
</dbReference>
<sequence length="827" mass="94928">MSCQNQNRSFNYSQGSVRLNLNKYVFYTKSRNKNTKNFDLTTSSASTISLHQRKKSFSWPSSSTAKLHTNEYGRACTSPSNISSNYIALLLVIILSLAPLSYSNPGGSSSSSPRYESWKYEMNLDVEGSFLVQWTPMEDHIVFRVIARTRGYIGLGLSSRPYMDGADIVVGWVHSGKAYLQDRHAVGNGEPIVDRQQNWMLVAGFENDTHTVLIMSRRYNTCDNQDHVISNDTVRLLWAFHPDDPVNPEHARPRLHYHGWRRGVQSLYLIARPTKQLSPTLASESLHGKTEYPYTVSDESSRSYSWIVKNNPVEISDSSDTLMLCSIFKPPTLFFKHHIIKYEPMIVSNNSERIWRIMLYECSTREKSSRMEKLIEIGAEDCNQKSRAGLGKSCRAVVVAWTRGSSGVTFPENVGYPLYAEPQRYYMLEIHYDIPKDLTFWDSSGLRIIYTHLLRDHDAGVLSLGLSPVWKNLIPPQQYSVTKEGHCVKECTRAALPKTGINVFGVVHHTHFLGRKVRIRHIHNGSEQEPLIEDNNYDPSFQEYRTIHHSRTVMPGDHLITECNFNSMERSIITLGGLTSRDVTCTSFLFYWPKVNMSLCQSKPSLSTVLYSLGIQELSPDSGPIKISRPMDLAGKTLKWRLLNYDWLGHFHYFQRATREGTFNPSCDLAPKLENVDYKYPKIQNLWLPKNVCKAQENEHHVILRDKEDTSYIDYDSLAFQDSAAFKPLAIIDVDPYRNLHVPHAFESTKWGQAKKVFPDPGLEEELQEVERDLESEVHQKYPDGYQERATKKGVTSDSWSFMSCERFSHWLSMEIMILGIIVLRFY</sequence>
<dbReference type="FunFam" id="2.60.40.1210:FF:000001">
    <property type="entry name" value="Monooxygenase, DBH-like 1, like"/>
    <property type="match status" value="1"/>
</dbReference>
<keyword evidence="4" id="KW-0472">Membrane</keyword>
<name>A0AAV2PWB6_MEGNR</name>
<dbReference type="InterPro" id="IPR008977">
    <property type="entry name" value="PHM/PNGase_F_dom_sf"/>
</dbReference>
<keyword evidence="5" id="KW-1015">Disulfide bond</keyword>
<dbReference type="SUPFAM" id="SSF49344">
    <property type="entry name" value="CBD9-like"/>
    <property type="match status" value="1"/>
</dbReference>
<dbReference type="CDD" id="cd09631">
    <property type="entry name" value="DOMON_DOH"/>
    <property type="match status" value="1"/>
</dbReference>
<dbReference type="PANTHER" id="PTHR10157:SF40">
    <property type="entry name" value="MOXD1 HOMOLOG 2"/>
    <property type="match status" value="1"/>
</dbReference>
<dbReference type="InterPro" id="IPR005018">
    <property type="entry name" value="DOMON_domain"/>
</dbReference>
<keyword evidence="6" id="KW-0325">Glycoprotein</keyword>
<dbReference type="Pfam" id="PF03351">
    <property type="entry name" value="DOMON"/>
    <property type="match status" value="1"/>
</dbReference>
<dbReference type="InterPro" id="IPR000323">
    <property type="entry name" value="Cu2_ascorb_mOase_N"/>
</dbReference>
<protein>
    <recommendedName>
        <fullName evidence="7">DOMON domain-containing protein</fullName>
    </recommendedName>
</protein>
<dbReference type="PROSITE" id="PS50836">
    <property type="entry name" value="DOMON"/>
    <property type="match status" value="1"/>
</dbReference>
<feature type="domain" description="DOMON" evidence="7">
    <location>
        <begin position="128"/>
        <end position="241"/>
    </location>
</feature>
<dbReference type="InterPro" id="IPR024548">
    <property type="entry name" value="Cu2_monoox_C"/>
</dbReference>
<dbReference type="GO" id="GO:0030667">
    <property type="term" value="C:secretory granule membrane"/>
    <property type="evidence" value="ECO:0007669"/>
    <property type="project" value="TreeGrafter"/>
</dbReference>
<evidence type="ECO:0000256" key="4">
    <source>
        <dbReference type="ARBA" id="ARBA00023136"/>
    </source>
</evidence>
<dbReference type="AlphaFoldDB" id="A0AAV2PWB6"/>
<dbReference type="EMBL" id="CAXKWB010001943">
    <property type="protein sequence ID" value="CAL4065885.1"/>
    <property type="molecule type" value="Genomic_DNA"/>
</dbReference>
<dbReference type="PANTHER" id="PTHR10157">
    <property type="entry name" value="DOPAMINE BETA HYDROXYLASE RELATED"/>
    <property type="match status" value="1"/>
</dbReference>
<evidence type="ECO:0000259" key="7">
    <source>
        <dbReference type="PROSITE" id="PS50836"/>
    </source>
</evidence>
<keyword evidence="9" id="KW-1185">Reference proteome</keyword>
<dbReference type="GO" id="GO:0006589">
    <property type="term" value="P:octopamine biosynthetic process"/>
    <property type="evidence" value="ECO:0007669"/>
    <property type="project" value="TreeGrafter"/>
</dbReference>
<evidence type="ECO:0000313" key="8">
    <source>
        <dbReference type="EMBL" id="CAL4065885.1"/>
    </source>
</evidence>
<dbReference type="GO" id="GO:0005615">
    <property type="term" value="C:extracellular space"/>
    <property type="evidence" value="ECO:0007669"/>
    <property type="project" value="TreeGrafter"/>
</dbReference>
<dbReference type="FunFam" id="2.60.120.230:FF:000001">
    <property type="entry name" value="Monooxygenase, DBH-like 1"/>
    <property type="match status" value="1"/>
</dbReference>
<dbReference type="GO" id="GO:0005507">
    <property type="term" value="F:copper ion binding"/>
    <property type="evidence" value="ECO:0007669"/>
    <property type="project" value="InterPro"/>
</dbReference>
<dbReference type="Gene3D" id="2.60.40.1210">
    <property type="entry name" value="Cellobiose dehydrogenase, cytochrome domain"/>
    <property type="match status" value="1"/>
</dbReference>
<gene>
    <name evidence="8" type="ORF">MNOR_LOCUS5132</name>
</gene>
<dbReference type="Proteomes" id="UP001497623">
    <property type="component" value="Unassembled WGS sequence"/>
</dbReference>
<dbReference type="InterPro" id="IPR036939">
    <property type="entry name" value="Cu2_ascorb_mOase_N_sf"/>
</dbReference>
<comment type="caution">
    <text evidence="8">The sequence shown here is derived from an EMBL/GenBank/DDBJ whole genome shotgun (WGS) entry which is preliminary data.</text>
</comment>